<dbReference type="PANTHER" id="PTHR48016">
    <property type="entry name" value="MAP KINASE KINASE KINASE SSK2-RELATED-RELATED"/>
    <property type="match status" value="1"/>
</dbReference>
<evidence type="ECO:0000256" key="5">
    <source>
        <dbReference type="ARBA" id="ARBA00022840"/>
    </source>
</evidence>
<dbReference type="OrthoDB" id="266718at2759"/>
<dbReference type="Proteomes" id="UP001055439">
    <property type="component" value="Chromosome 5"/>
</dbReference>
<evidence type="ECO:0000256" key="6">
    <source>
        <dbReference type="SAM" id="MobiDB-lite"/>
    </source>
</evidence>
<dbReference type="PROSITE" id="PS50011">
    <property type="entry name" value="PROTEIN_KINASE_DOM"/>
    <property type="match status" value="1"/>
</dbReference>
<feature type="domain" description="Protein kinase" evidence="7">
    <location>
        <begin position="1"/>
        <end position="232"/>
    </location>
</feature>
<comment type="similarity">
    <text evidence="1">Belongs to the protein kinase superfamily. STE Ser/Thr protein kinase family. MAP kinase kinase kinase subfamily.</text>
</comment>
<evidence type="ECO:0000256" key="1">
    <source>
        <dbReference type="ARBA" id="ARBA00006529"/>
    </source>
</evidence>
<evidence type="ECO:0000256" key="3">
    <source>
        <dbReference type="ARBA" id="ARBA00022741"/>
    </source>
</evidence>
<dbReference type="InterPro" id="IPR011009">
    <property type="entry name" value="Kinase-like_dom_sf"/>
</dbReference>
<dbReference type="PANTHER" id="PTHR48016:SF45">
    <property type="entry name" value="OS04G0559800 PROTEIN"/>
    <property type="match status" value="1"/>
</dbReference>
<keyword evidence="2" id="KW-0808">Transferase</keyword>
<feature type="compositionally biased region" description="Polar residues" evidence="6">
    <location>
        <begin position="325"/>
        <end position="336"/>
    </location>
</feature>
<evidence type="ECO:0000313" key="9">
    <source>
        <dbReference type="Proteomes" id="UP001055439"/>
    </source>
</evidence>
<proteinExistence type="inferred from homology"/>
<name>A0A9E7K698_9LILI</name>
<accession>A0A9E7K698</accession>
<keyword evidence="9" id="KW-1185">Reference proteome</keyword>
<dbReference type="Pfam" id="PF00069">
    <property type="entry name" value="Pkinase"/>
    <property type="match status" value="1"/>
</dbReference>
<evidence type="ECO:0000256" key="2">
    <source>
        <dbReference type="ARBA" id="ARBA00022679"/>
    </source>
</evidence>
<protein>
    <recommendedName>
        <fullName evidence="7">Protein kinase domain-containing protein</fullName>
    </recommendedName>
</protein>
<feature type="region of interest" description="Disordered" evidence="6">
    <location>
        <begin position="315"/>
        <end position="336"/>
    </location>
</feature>
<sequence length="464" mass="50668">MCAMKEVTLFMDDAKSKESAKQLGQEISLLSRLQHPNIVQYYGCEMIDDKLYIYLEYVSGGSIHKLLQEYGPLGEPAIRSYTLQILSGLAYLHAKNTVHRDIKGANILVDPNGRVKLADFGMAKHITGQSCPLSFKGSPYWMAPEVIKNSNGCNLAVDVWSLGCTVLEMVTSKPPWSQYEGIAAMFKIGNSKELPPIPDHLSVDGKDFIGKCLQRDPSKRPTASELLQHPFVNSAALIEKSIFSSQPVEQLIGVSSGACTKGVGHARNLSSLDVEGLAFHHLRGGKSTILSSNHARYISCPVSPIGSPLLNPRSPQHISGRMSPSPISSPMATSGASTPLTGGNGAVPFNQLKQVAYLHDGHGSSSRSMNGCYPSGTIYHEPKVDLFLGMQHVLPRLGERMTSETDTLSIQVGRVGHYNMRDPCESHRFLSDHMSYQILRDQMKLNPSVDLRSGSSMHSHRNGT</sequence>
<dbReference type="SUPFAM" id="SSF56112">
    <property type="entry name" value="Protein kinase-like (PK-like)"/>
    <property type="match status" value="1"/>
</dbReference>
<keyword evidence="4" id="KW-0418">Kinase</keyword>
<dbReference type="SMART" id="SM00220">
    <property type="entry name" value="S_TKc"/>
    <property type="match status" value="1"/>
</dbReference>
<dbReference type="AlphaFoldDB" id="A0A9E7K698"/>
<keyword evidence="5" id="KW-0067">ATP-binding</keyword>
<organism evidence="8 9">
    <name type="scientific">Musa troglodytarum</name>
    <name type="common">fe'i banana</name>
    <dbReference type="NCBI Taxonomy" id="320322"/>
    <lineage>
        <taxon>Eukaryota</taxon>
        <taxon>Viridiplantae</taxon>
        <taxon>Streptophyta</taxon>
        <taxon>Embryophyta</taxon>
        <taxon>Tracheophyta</taxon>
        <taxon>Spermatophyta</taxon>
        <taxon>Magnoliopsida</taxon>
        <taxon>Liliopsida</taxon>
        <taxon>Zingiberales</taxon>
        <taxon>Musaceae</taxon>
        <taxon>Musa</taxon>
    </lineage>
</organism>
<dbReference type="InterPro" id="IPR000719">
    <property type="entry name" value="Prot_kinase_dom"/>
</dbReference>
<reference evidence="8" key="1">
    <citation type="submission" date="2022-05" db="EMBL/GenBank/DDBJ databases">
        <title>The Musa troglodytarum L. genome provides insights into the mechanism of non-climacteric behaviour and enrichment of carotenoids.</title>
        <authorList>
            <person name="Wang J."/>
        </authorList>
    </citation>
    <scope>NUCLEOTIDE SEQUENCE</scope>
    <source>
        <tissue evidence="8">Leaf</tissue>
    </source>
</reference>
<dbReference type="GO" id="GO:0005737">
    <property type="term" value="C:cytoplasm"/>
    <property type="evidence" value="ECO:0007669"/>
    <property type="project" value="TreeGrafter"/>
</dbReference>
<dbReference type="Gene3D" id="1.10.510.10">
    <property type="entry name" value="Transferase(Phosphotransferase) domain 1"/>
    <property type="match status" value="1"/>
</dbReference>
<evidence type="ECO:0000256" key="4">
    <source>
        <dbReference type="ARBA" id="ARBA00022777"/>
    </source>
</evidence>
<dbReference type="FunFam" id="1.10.510.10:FF:001239">
    <property type="entry name" value="Predicted protein"/>
    <property type="match status" value="1"/>
</dbReference>
<keyword evidence="3" id="KW-0547">Nucleotide-binding</keyword>
<evidence type="ECO:0000259" key="7">
    <source>
        <dbReference type="PROSITE" id="PS50011"/>
    </source>
</evidence>
<dbReference type="EMBL" id="CP097507">
    <property type="protein sequence ID" value="URE06126.1"/>
    <property type="molecule type" value="Genomic_DNA"/>
</dbReference>
<gene>
    <name evidence="8" type="ORF">MUK42_20390</name>
</gene>
<evidence type="ECO:0000313" key="8">
    <source>
        <dbReference type="EMBL" id="URE06126.1"/>
    </source>
</evidence>
<dbReference type="InterPro" id="IPR050538">
    <property type="entry name" value="MAP_kinase_kinase_kinase"/>
</dbReference>
<dbReference type="GO" id="GO:0005524">
    <property type="term" value="F:ATP binding"/>
    <property type="evidence" value="ECO:0007669"/>
    <property type="project" value="UniProtKB-KW"/>
</dbReference>
<dbReference type="GO" id="GO:0004709">
    <property type="term" value="F:MAP kinase kinase kinase activity"/>
    <property type="evidence" value="ECO:0007669"/>
    <property type="project" value="TreeGrafter"/>
</dbReference>